<dbReference type="OrthoDB" id="269822at2759"/>
<accession>A0A6G0YIM7</accession>
<keyword evidence="3" id="KW-1185">Reference proteome</keyword>
<dbReference type="AlphaFoldDB" id="A0A6G0YIM7"/>
<dbReference type="EMBL" id="VUJU01003853">
    <property type="protein sequence ID" value="KAF0756451.1"/>
    <property type="molecule type" value="Genomic_DNA"/>
</dbReference>
<dbReference type="PROSITE" id="PS50088">
    <property type="entry name" value="ANK_REPEAT"/>
    <property type="match status" value="1"/>
</dbReference>
<organism evidence="2 3">
    <name type="scientific">Aphis craccivora</name>
    <name type="common">Cowpea aphid</name>
    <dbReference type="NCBI Taxonomy" id="307492"/>
    <lineage>
        <taxon>Eukaryota</taxon>
        <taxon>Metazoa</taxon>
        <taxon>Ecdysozoa</taxon>
        <taxon>Arthropoda</taxon>
        <taxon>Hexapoda</taxon>
        <taxon>Insecta</taxon>
        <taxon>Pterygota</taxon>
        <taxon>Neoptera</taxon>
        <taxon>Paraneoptera</taxon>
        <taxon>Hemiptera</taxon>
        <taxon>Sternorrhyncha</taxon>
        <taxon>Aphidomorpha</taxon>
        <taxon>Aphidoidea</taxon>
        <taxon>Aphididae</taxon>
        <taxon>Aphidini</taxon>
        <taxon>Aphis</taxon>
        <taxon>Aphis</taxon>
    </lineage>
</organism>
<dbReference type="Pfam" id="PF00023">
    <property type="entry name" value="Ank"/>
    <property type="match status" value="1"/>
</dbReference>
<dbReference type="PROSITE" id="PS50297">
    <property type="entry name" value="ANK_REP_REGION"/>
    <property type="match status" value="1"/>
</dbReference>
<dbReference type="Proteomes" id="UP000478052">
    <property type="component" value="Unassembled WGS sequence"/>
</dbReference>
<evidence type="ECO:0000313" key="2">
    <source>
        <dbReference type="EMBL" id="KAF0756451.1"/>
    </source>
</evidence>
<protein>
    <submittedName>
        <fullName evidence="2">Phosphoinositide phospholipase C</fullName>
    </submittedName>
</protein>
<comment type="caution">
    <text evidence="2">The sequence shown here is derived from an EMBL/GenBank/DDBJ whole genome shotgun (WGS) entry which is preliminary data.</text>
</comment>
<sequence>MYDIYGNTPLHLAIVQPEISWNCVLDLLEFGAKICIKNATDICPSDIVDSLLRIQVHMINDCWKILSGSTAVIKGNILDNNDKSKIN</sequence>
<reference evidence="2 3" key="1">
    <citation type="submission" date="2019-08" db="EMBL/GenBank/DDBJ databases">
        <title>Whole genome of Aphis craccivora.</title>
        <authorList>
            <person name="Voronova N.V."/>
            <person name="Shulinski R.S."/>
            <person name="Bandarenka Y.V."/>
            <person name="Zhorov D.G."/>
            <person name="Warner D."/>
        </authorList>
    </citation>
    <scope>NUCLEOTIDE SEQUENCE [LARGE SCALE GENOMIC DNA]</scope>
    <source>
        <strain evidence="2">180601</strain>
        <tissue evidence="2">Whole Body</tissue>
    </source>
</reference>
<evidence type="ECO:0000256" key="1">
    <source>
        <dbReference type="PROSITE-ProRule" id="PRU00023"/>
    </source>
</evidence>
<feature type="repeat" description="ANK" evidence="1">
    <location>
        <begin position="5"/>
        <end position="39"/>
    </location>
</feature>
<name>A0A6G0YIM7_APHCR</name>
<dbReference type="InterPro" id="IPR002110">
    <property type="entry name" value="Ankyrin_rpt"/>
</dbReference>
<proteinExistence type="predicted"/>
<evidence type="ECO:0000313" key="3">
    <source>
        <dbReference type="Proteomes" id="UP000478052"/>
    </source>
</evidence>
<keyword evidence="1" id="KW-0040">ANK repeat</keyword>
<dbReference type="SUPFAM" id="SSF48403">
    <property type="entry name" value="Ankyrin repeat"/>
    <property type="match status" value="1"/>
</dbReference>
<gene>
    <name evidence="2" type="ORF">FWK35_00028469</name>
</gene>
<dbReference type="InterPro" id="IPR036770">
    <property type="entry name" value="Ankyrin_rpt-contain_sf"/>
</dbReference>